<evidence type="ECO:0000256" key="3">
    <source>
        <dbReference type="ARBA" id="ARBA00022801"/>
    </source>
</evidence>
<keyword evidence="2" id="KW-0645">Protease</keyword>
<dbReference type="SUPFAM" id="SSF54001">
    <property type="entry name" value="Cysteine proteinases"/>
    <property type="match status" value="1"/>
</dbReference>
<feature type="compositionally biased region" description="Acidic residues" evidence="5">
    <location>
        <begin position="691"/>
        <end position="701"/>
    </location>
</feature>
<comment type="similarity">
    <text evidence="1">Belongs to the peptidase C48 family.</text>
</comment>
<evidence type="ECO:0000256" key="1">
    <source>
        <dbReference type="ARBA" id="ARBA00005234"/>
    </source>
</evidence>
<dbReference type="PROSITE" id="PS50600">
    <property type="entry name" value="ULP_PROTEASE"/>
    <property type="match status" value="1"/>
</dbReference>
<keyword evidence="8" id="KW-1185">Reference proteome</keyword>
<evidence type="ECO:0000259" key="6">
    <source>
        <dbReference type="PROSITE" id="PS50600"/>
    </source>
</evidence>
<gene>
    <name evidence="7" type="ORF">R3P38DRAFT_2636225</name>
</gene>
<dbReference type="Gene3D" id="3.40.395.10">
    <property type="entry name" value="Adenoviral Proteinase, Chain A"/>
    <property type="match status" value="1"/>
</dbReference>
<dbReference type="Proteomes" id="UP001362999">
    <property type="component" value="Unassembled WGS sequence"/>
</dbReference>
<dbReference type="EMBL" id="JAWWNJ010000050">
    <property type="protein sequence ID" value="KAK7016496.1"/>
    <property type="molecule type" value="Genomic_DNA"/>
</dbReference>
<evidence type="ECO:0000313" key="8">
    <source>
        <dbReference type="Proteomes" id="UP001362999"/>
    </source>
</evidence>
<feature type="compositionally biased region" description="Acidic residues" evidence="5">
    <location>
        <begin position="646"/>
        <end position="658"/>
    </location>
</feature>
<keyword evidence="4" id="KW-0175">Coiled coil</keyword>
<feature type="region of interest" description="Disordered" evidence="5">
    <location>
        <begin position="393"/>
        <end position="418"/>
    </location>
</feature>
<evidence type="ECO:0000256" key="4">
    <source>
        <dbReference type="SAM" id="Coils"/>
    </source>
</evidence>
<feature type="compositionally biased region" description="Basic and acidic residues" evidence="5">
    <location>
        <begin position="579"/>
        <end position="589"/>
    </location>
</feature>
<protein>
    <recommendedName>
        <fullName evidence="6">Ubiquitin-like protease family profile domain-containing protein</fullName>
    </recommendedName>
</protein>
<dbReference type="InterPro" id="IPR038765">
    <property type="entry name" value="Papain-like_cys_pep_sf"/>
</dbReference>
<feature type="region of interest" description="Disordered" evidence="5">
    <location>
        <begin position="606"/>
        <end position="701"/>
    </location>
</feature>
<keyword evidence="3" id="KW-0378">Hydrolase</keyword>
<feature type="coiled-coil region" evidence="4">
    <location>
        <begin position="288"/>
        <end position="330"/>
    </location>
</feature>
<feature type="compositionally biased region" description="Basic residues" evidence="5">
    <location>
        <begin position="400"/>
        <end position="412"/>
    </location>
</feature>
<comment type="caution">
    <text evidence="7">The sequence shown here is derived from an EMBL/GenBank/DDBJ whole genome shotgun (WGS) entry which is preliminary data.</text>
</comment>
<feature type="domain" description="Ubiquitin-like protease family profile" evidence="6">
    <location>
        <begin position="1"/>
        <end position="142"/>
    </location>
</feature>
<dbReference type="GO" id="GO:0019783">
    <property type="term" value="F:ubiquitin-like protein peptidase activity"/>
    <property type="evidence" value="ECO:0007669"/>
    <property type="project" value="UniProtKB-ARBA"/>
</dbReference>
<evidence type="ECO:0000256" key="5">
    <source>
        <dbReference type="SAM" id="MobiDB-lite"/>
    </source>
</evidence>
<sequence>MLELLDEDEQLLRRKISVVPSDYTRDVIRAFNDDGLDYEDAPRYRKLRDLGEDSVNGRTNELATVANVDGDHWVALIINFELQSVHYFDSLKRSINAELRAAYNWWINQHHATEFSWTPLPCLEQTDSHNCGLFAANRVAYYVNPNKYPLLDTEACADERLWMLEKILDRHESEKFQHVSKGFSFTFRFDFTDDVEVIDGESAHSAEDSPNTPPRTPPAAPMDLPLPSPMKGKVKRRVTDRAVGSPPASPAKKRPAKEKVVAAAKRGLQEMEALPQSERMGLFKFLTKETAQRKRKREEDIRAEAEVRAERRQQNDLDKARKKILAADEKREAAMYRKRQERERRYLADVKAGIRNEDFSLAAPQTKKRRIIVPNLQDIPTSDDIAELSRPARQIEKRYKDKHRTHKSGRKRKNEDQQRVYTNWKTPFLFKQILVAGRQTKDAGGLSSTAIVKYLRTRDRETFANLAATTVQGWFERDDHGVKIWNPAVLEAAKVNGNIPGHDKGGRRGALSAHPEVVEAIKKRLTILREAGAALNLICAWALCKVREWDLSYECLTSPRIRARLRKEEADNTPFWKELQGKEKHKDLPTEDEDAAEDVMPAIEAEEGPDDSEISPRAVLADVGNKRRGRVSRKKDGGLRSTAQADDLDVEPPAEDDAKEAQDDKPKEMGPGKRTIKPNRLYKGWTRHYDDEDTDVEEEEL</sequence>
<dbReference type="GO" id="GO:0008234">
    <property type="term" value="F:cysteine-type peptidase activity"/>
    <property type="evidence" value="ECO:0007669"/>
    <property type="project" value="InterPro"/>
</dbReference>
<dbReference type="InterPro" id="IPR003653">
    <property type="entry name" value="Peptidase_C48_C"/>
</dbReference>
<name>A0AAW0AVG3_9AGAR</name>
<feature type="region of interest" description="Disordered" evidence="5">
    <location>
        <begin position="576"/>
        <end position="595"/>
    </location>
</feature>
<evidence type="ECO:0000256" key="2">
    <source>
        <dbReference type="ARBA" id="ARBA00022670"/>
    </source>
</evidence>
<dbReference type="Pfam" id="PF02902">
    <property type="entry name" value="Peptidase_C48"/>
    <property type="match status" value="1"/>
</dbReference>
<accession>A0AAW0AVG3</accession>
<dbReference type="AlphaFoldDB" id="A0AAW0AVG3"/>
<organism evidence="7 8">
    <name type="scientific">Favolaschia claudopus</name>
    <dbReference type="NCBI Taxonomy" id="2862362"/>
    <lineage>
        <taxon>Eukaryota</taxon>
        <taxon>Fungi</taxon>
        <taxon>Dikarya</taxon>
        <taxon>Basidiomycota</taxon>
        <taxon>Agaricomycotina</taxon>
        <taxon>Agaricomycetes</taxon>
        <taxon>Agaricomycetidae</taxon>
        <taxon>Agaricales</taxon>
        <taxon>Marasmiineae</taxon>
        <taxon>Mycenaceae</taxon>
        <taxon>Favolaschia</taxon>
    </lineage>
</organism>
<proteinExistence type="inferred from homology"/>
<feature type="compositionally biased region" description="Basic and acidic residues" evidence="5">
    <location>
        <begin position="659"/>
        <end position="671"/>
    </location>
</feature>
<reference evidence="7 8" key="1">
    <citation type="journal article" date="2024" name="J Genomics">
        <title>Draft genome sequencing and assembly of Favolaschia claudopus CIRM-BRFM 2984 isolated from oak limbs.</title>
        <authorList>
            <person name="Navarro D."/>
            <person name="Drula E."/>
            <person name="Chaduli D."/>
            <person name="Cazenave R."/>
            <person name="Ahrendt S."/>
            <person name="Wang J."/>
            <person name="Lipzen A."/>
            <person name="Daum C."/>
            <person name="Barry K."/>
            <person name="Grigoriev I.V."/>
            <person name="Favel A."/>
            <person name="Rosso M.N."/>
            <person name="Martin F."/>
        </authorList>
    </citation>
    <scope>NUCLEOTIDE SEQUENCE [LARGE SCALE GENOMIC DNA]</scope>
    <source>
        <strain evidence="7 8">CIRM-BRFM 2984</strain>
    </source>
</reference>
<dbReference type="GO" id="GO:0006508">
    <property type="term" value="P:proteolysis"/>
    <property type="evidence" value="ECO:0007669"/>
    <property type="project" value="UniProtKB-KW"/>
</dbReference>
<evidence type="ECO:0000313" key="7">
    <source>
        <dbReference type="EMBL" id="KAK7016496.1"/>
    </source>
</evidence>
<feature type="region of interest" description="Disordered" evidence="5">
    <location>
        <begin position="202"/>
        <end position="258"/>
    </location>
</feature>
<feature type="compositionally biased region" description="Pro residues" evidence="5">
    <location>
        <begin position="211"/>
        <end position="228"/>
    </location>
</feature>